<dbReference type="AlphaFoldDB" id="Q7RPL4"/>
<gene>
    <name evidence="1" type="ORF">PY01444</name>
</gene>
<organism evidence="1 2">
    <name type="scientific">Plasmodium yoelii yoelii</name>
    <dbReference type="NCBI Taxonomy" id="73239"/>
    <lineage>
        <taxon>Eukaryota</taxon>
        <taxon>Sar</taxon>
        <taxon>Alveolata</taxon>
        <taxon>Apicomplexa</taxon>
        <taxon>Aconoidasida</taxon>
        <taxon>Haemosporida</taxon>
        <taxon>Plasmodiidae</taxon>
        <taxon>Plasmodium</taxon>
        <taxon>Plasmodium (Vinckeia)</taxon>
    </lineage>
</organism>
<dbReference type="EMBL" id="AABL01000382">
    <property type="protein sequence ID" value="EAA20775.1"/>
    <property type="molecule type" value="Genomic_DNA"/>
</dbReference>
<evidence type="ECO:0000313" key="1">
    <source>
        <dbReference type="EMBL" id="EAA20775.1"/>
    </source>
</evidence>
<proteinExistence type="predicted"/>
<reference evidence="1 2" key="1">
    <citation type="journal article" date="2002" name="Nature">
        <title>Genome sequence and comparative analysis of the model rodent malaria parasite Plasmodium yoelii yoelii.</title>
        <authorList>
            <person name="Carlton J.M."/>
            <person name="Angiuoli S.V."/>
            <person name="Suh B.B."/>
            <person name="Kooij T.W."/>
            <person name="Pertea M."/>
            <person name="Silva J.C."/>
            <person name="Ermolaeva M.D."/>
            <person name="Allen J.E."/>
            <person name="Selengut J.D."/>
            <person name="Koo H.L."/>
            <person name="Peterson J.D."/>
            <person name="Pop M."/>
            <person name="Kosack D.S."/>
            <person name="Shumway M.F."/>
            <person name="Bidwell S.L."/>
            <person name="Shallom S.J."/>
            <person name="van Aken S.E."/>
            <person name="Riedmuller S.B."/>
            <person name="Feldblyum T.V."/>
            <person name="Cho J.K."/>
            <person name="Quackenbush J."/>
            <person name="Sedegah M."/>
            <person name="Shoaibi A."/>
            <person name="Cummings L.M."/>
            <person name="Florens L."/>
            <person name="Yates J.R."/>
            <person name="Raine J.D."/>
            <person name="Sinden R.E."/>
            <person name="Harris M.A."/>
            <person name="Cunningham D.A."/>
            <person name="Preiser P.R."/>
            <person name="Bergman L.W."/>
            <person name="Vaidya A.B."/>
            <person name="van Lin L.H."/>
            <person name="Janse C.J."/>
            <person name="Waters A.P."/>
            <person name="Smith H.O."/>
            <person name="White O.R."/>
            <person name="Salzberg S.L."/>
            <person name="Venter J.C."/>
            <person name="Fraser C.M."/>
            <person name="Hoffman S.L."/>
            <person name="Gardner M.J."/>
            <person name="Carucci D.J."/>
        </authorList>
    </citation>
    <scope>NUCLEOTIDE SEQUENCE [LARGE SCALE GENOMIC DNA]</scope>
    <source>
        <strain evidence="1 2">17XNL</strain>
    </source>
</reference>
<dbReference type="InParanoid" id="Q7RPL4"/>
<dbReference type="Proteomes" id="UP000008553">
    <property type="component" value="Unassembled WGS sequence"/>
</dbReference>
<keyword evidence="2" id="KW-1185">Reference proteome</keyword>
<comment type="caution">
    <text evidence="1">The sequence shown here is derived from an EMBL/GenBank/DDBJ whole genome shotgun (WGS) entry which is preliminary data.</text>
</comment>
<sequence>MCVLIMLYIKNITYIIKISDISLCVNNKTLATELAPKTYTKHKSKKYTPFNSKKYYPV</sequence>
<evidence type="ECO:0000313" key="2">
    <source>
        <dbReference type="Proteomes" id="UP000008553"/>
    </source>
</evidence>
<dbReference type="PaxDb" id="73239-Q7RPL4"/>
<protein>
    <submittedName>
        <fullName evidence="1">Uncharacterized protein</fullName>
    </submittedName>
</protein>
<accession>Q7RPL4</accession>
<name>Q7RPL4_PLAYO</name>